<comment type="caution">
    <text evidence="1">The sequence shown here is derived from an EMBL/GenBank/DDBJ whole genome shotgun (WGS) entry which is preliminary data.</text>
</comment>
<sequence length="66" mass="6824">MATEPDTGFPAGIPAPAIRALHAAGYLDLGQLADVPAAELRKLHGVGPKALRLLQEALQRQGLSLG</sequence>
<proteinExistence type="predicted"/>
<dbReference type="EMBL" id="BSTJ01000009">
    <property type="protein sequence ID" value="GLY78619.1"/>
    <property type="molecule type" value="Genomic_DNA"/>
</dbReference>
<evidence type="ECO:0000313" key="2">
    <source>
        <dbReference type="Proteomes" id="UP001165135"/>
    </source>
</evidence>
<dbReference type="Gene3D" id="1.10.150.20">
    <property type="entry name" value="5' to 3' exonuclease, C-terminal subdomain"/>
    <property type="match status" value="1"/>
</dbReference>
<organism evidence="1 2">
    <name type="scientific">Actinoallomurus iriomotensis</name>
    <dbReference type="NCBI Taxonomy" id="478107"/>
    <lineage>
        <taxon>Bacteria</taxon>
        <taxon>Bacillati</taxon>
        <taxon>Actinomycetota</taxon>
        <taxon>Actinomycetes</taxon>
        <taxon>Streptosporangiales</taxon>
        <taxon>Thermomonosporaceae</taxon>
        <taxon>Actinoallomurus</taxon>
    </lineage>
</organism>
<gene>
    <name evidence="1" type="ORF">Airi01_068860</name>
</gene>
<dbReference type="RefSeq" id="WP_285629475.1">
    <property type="nucleotide sequence ID" value="NZ_BSTJ01000009.1"/>
</dbReference>
<protein>
    <recommendedName>
        <fullName evidence="3">DNA-binding protein</fullName>
    </recommendedName>
</protein>
<dbReference type="AlphaFoldDB" id="A0A9W6RMT4"/>
<evidence type="ECO:0000313" key="1">
    <source>
        <dbReference type="EMBL" id="GLY78619.1"/>
    </source>
</evidence>
<accession>A0A9W6RMT4</accession>
<name>A0A9W6RMT4_9ACTN</name>
<evidence type="ECO:0008006" key="3">
    <source>
        <dbReference type="Google" id="ProtNLM"/>
    </source>
</evidence>
<reference evidence="1" key="1">
    <citation type="submission" date="2023-03" db="EMBL/GenBank/DDBJ databases">
        <title>Actinoallomurus iriomotensis NBRC 103681.</title>
        <authorList>
            <person name="Ichikawa N."/>
            <person name="Sato H."/>
            <person name="Tonouchi N."/>
        </authorList>
    </citation>
    <scope>NUCLEOTIDE SEQUENCE</scope>
    <source>
        <strain evidence="1">NBRC 103681</strain>
    </source>
</reference>
<dbReference type="SUPFAM" id="SSF47789">
    <property type="entry name" value="C-terminal domain of RNA polymerase alpha subunit"/>
    <property type="match status" value="1"/>
</dbReference>
<dbReference type="Proteomes" id="UP001165135">
    <property type="component" value="Unassembled WGS sequence"/>
</dbReference>